<sequence>MCKSRMLRLLAIALLVAGAIAGGNALASTGWAPALRSVADRILPYPEVTMWAPAPEPGSHVSTYADATGAGSNYVYDVQAADANGDTRELQLIFFGSESSGSGWLEIEARGGSGVHYRACEETAVPDDAVVALGERR</sequence>
<dbReference type="SUPFAM" id="SSF159121">
    <property type="entry name" value="BC4932-like"/>
    <property type="match status" value="1"/>
</dbReference>
<feature type="chain" id="PRO_5043667152" evidence="1">
    <location>
        <begin position="28"/>
        <end position="137"/>
    </location>
</feature>
<evidence type="ECO:0000313" key="2">
    <source>
        <dbReference type="EMBL" id="MDN0070163.1"/>
    </source>
</evidence>
<evidence type="ECO:0000313" key="3">
    <source>
        <dbReference type="Proteomes" id="UP001168505"/>
    </source>
</evidence>
<gene>
    <name evidence="2" type="ORF">QVN40_10710</name>
</gene>
<evidence type="ECO:0000256" key="1">
    <source>
        <dbReference type="SAM" id="SignalP"/>
    </source>
</evidence>
<keyword evidence="1" id="KW-0732">Signal</keyword>
<organism evidence="2 3">
    <name type="scientific">Collinsella ihumii</name>
    <dbReference type="NCBI Taxonomy" id="1720204"/>
    <lineage>
        <taxon>Bacteria</taxon>
        <taxon>Bacillati</taxon>
        <taxon>Actinomycetota</taxon>
        <taxon>Coriobacteriia</taxon>
        <taxon>Coriobacteriales</taxon>
        <taxon>Coriobacteriaceae</taxon>
        <taxon>Collinsella</taxon>
    </lineage>
</organism>
<feature type="signal peptide" evidence="1">
    <location>
        <begin position="1"/>
        <end position="27"/>
    </location>
</feature>
<dbReference type="InterPro" id="IPR036166">
    <property type="entry name" value="YxeA-like_sf"/>
</dbReference>
<comment type="caution">
    <text evidence="2">The sequence shown here is derived from an EMBL/GenBank/DDBJ whole genome shotgun (WGS) entry which is preliminary data.</text>
</comment>
<reference evidence="2" key="1">
    <citation type="submission" date="2023-06" db="EMBL/GenBank/DDBJ databases">
        <authorList>
            <person name="Zeman M."/>
            <person name="Kubasova T."/>
            <person name="Jahodarova E."/>
            <person name="Nykrynova M."/>
            <person name="Rychlik I."/>
        </authorList>
    </citation>
    <scope>NUCLEOTIDE SEQUENCE</scope>
    <source>
        <strain evidence="2">15_COKtk</strain>
    </source>
</reference>
<dbReference type="EMBL" id="JAUEIR010000010">
    <property type="protein sequence ID" value="MDN0070163.1"/>
    <property type="molecule type" value="Genomic_DNA"/>
</dbReference>
<dbReference type="AlphaFoldDB" id="A0AAW7JWJ8"/>
<name>A0AAW7JWJ8_9ACTN</name>
<dbReference type="Proteomes" id="UP001168505">
    <property type="component" value="Unassembled WGS sequence"/>
</dbReference>
<protein>
    <submittedName>
        <fullName evidence="2">Uncharacterized protein</fullName>
    </submittedName>
</protein>
<proteinExistence type="predicted"/>
<reference evidence="2" key="2">
    <citation type="submission" date="2023-08" db="EMBL/GenBank/DDBJ databases">
        <title>Identification and characterization of horizontal gene transfer across gut microbiota members of farm animals based on homology search.</title>
        <authorList>
            <person name="Schwarzerova J."/>
            <person name="Nykrynova M."/>
            <person name="Jureckova K."/>
            <person name="Cejkova D."/>
            <person name="Rychlik I."/>
        </authorList>
    </citation>
    <scope>NUCLEOTIDE SEQUENCE</scope>
    <source>
        <strain evidence="2">15_COKtk</strain>
    </source>
</reference>
<accession>A0AAW7JWJ8</accession>
<dbReference type="RefSeq" id="WP_289827656.1">
    <property type="nucleotide sequence ID" value="NZ_JAUEIR010000010.1"/>
</dbReference>